<name>A0ABQ5KU15_9EUKA</name>
<comment type="caution">
    <text evidence="1">The sequence shown here is derived from an EMBL/GenBank/DDBJ whole genome shotgun (WGS) entry which is preliminary data.</text>
</comment>
<accession>A0ABQ5KU15</accession>
<keyword evidence="2" id="KW-1185">Reference proteome</keyword>
<dbReference type="EMBL" id="BQXS01010921">
    <property type="protein sequence ID" value="GKT35098.1"/>
    <property type="molecule type" value="Genomic_DNA"/>
</dbReference>
<reference evidence="1" key="1">
    <citation type="submission" date="2022-03" db="EMBL/GenBank/DDBJ databases">
        <title>Draft genome sequence of Aduncisulcus paluster, a free-living microaerophilic Fornicata.</title>
        <authorList>
            <person name="Yuyama I."/>
            <person name="Kume K."/>
            <person name="Tamura T."/>
            <person name="Inagaki Y."/>
            <person name="Hashimoto T."/>
        </authorList>
    </citation>
    <scope>NUCLEOTIDE SEQUENCE</scope>
    <source>
        <strain evidence="1">NY0171</strain>
    </source>
</reference>
<dbReference type="Proteomes" id="UP001057375">
    <property type="component" value="Unassembled WGS sequence"/>
</dbReference>
<evidence type="ECO:0000313" key="1">
    <source>
        <dbReference type="EMBL" id="GKT35098.1"/>
    </source>
</evidence>
<proteinExistence type="predicted"/>
<gene>
    <name evidence="1" type="ORF">ADUPG1_008326</name>
</gene>
<organism evidence="1 2">
    <name type="scientific">Aduncisulcus paluster</name>
    <dbReference type="NCBI Taxonomy" id="2918883"/>
    <lineage>
        <taxon>Eukaryota</taxon>
        <taxon>Metamonada</taxon>
        <taxon>Carpediemonas-like organisms</taxon>
        <taxon>Aduncisulcus</taxon>
    </lineage>
</organism>
<evidence type="ECO:0000313" key="2">
    <source>
        <dbReference type="Proteomes" id="UP001057375"/>
    </source>
</evidence>
<sequence>MSHPKVISPSNLSISFDGVEGNEDDLFSIFEGNVPYQDQELQFHSIDISFCAPTSLDKLQIEFVYEIPRKLKFVFYSAEKKKIVCQSSIPNEEGGFSFDIHQNNVLRFSIICEEDWSYHSPRTPSYCKASKIRLFSSTSSKQMVCKKHLKSPSKSSSIIDAIWTKRKISEGSIIPVDSPLTLNIWDSFIGNDMNIFGSCANRCHNIREKLQSRSPISFYSLCIPLVHLSEAVSIDSIHLLSEYENFMNLPKIIDIEFVLCNREVVVKSYKFKYTKASSWFILPVKLKNVIGIKLTVIDTWSGLRWCTIHTLQIIKYSSPKVKADLSSYMEAIKEFDKKATQTRWTESDILPTEPRTSPSLVVRDNAHLRGSLISFDDSPVHSSHRTHPRSSHISTPIFLDRSGESVYRVFEESSSNFSFYSIHIPLLFPQDIDSIFIYVSGDTFSPPRHCSITFTIKNEHESQHDSSSLITKSFSFPKKNAGGYFELPVHLSDVTCCDFQTIRSWDSYPWSSICGIQIELSEEMFLKFAEKFDSEMKQRAMRAIMAEWTHKEAYSYLNSEESAEYPPPIPWTSPLLVSINRSECSAFVYRDLSHTIPLCFSGLNHISFYTLRLPFATAPCHVSSIFMAVAESHSVPRYLDVNIITNEGAIIPFEVTFDEEHISSWFSINIMVKNVVEIEFICIQSRSGMKWCSLSGIQVLSAPEEEIQESKRTIDLKSQDRIDKRELEVKNSLSEQYQKIWEEKEEEK</sequence>
<protein>
    <submittedName>
        <fullName evidence="1">Uncharacterized protein</fullName>
    </submittedName>
</protein>